<accession>A0ABQ3WV90</accession>
<evidence type="ECO:0000256" key="1">
    <source>
        <dbReference type="SAM" id="MobiDB-lite"/>
    </source>
</evidence>
<evidence type="ECO:0008006" key="3">
    <source>
        <dbReference type="Google" id="ProtNLM"/>
    </source>
</evidence>
<gene>
    <name evidence="2" type="ORF">Aca07nite_74960</name>
</gene>
<name>A0ABQ3WV90_9ACTN</name>
<feature type="compositionally biased region" description="Basic and acidic residues" evidence="1">
    <location>
        <begin position="127"/>
        <end position="140"/>
    </location>
</feature>
<reference evidence="2" key="1">
    <citation type="submission" date="2021-01" db="EMBL/GenBank/DDBJ databases">
        <title>Whole genome shotgun sequence of Actinoplanes capillaceus NBRC 16408.</title>
        <authorList>
            <person name="Komaki H."/>
            <person name="Tamura T."/>
        </authorList>
    </citation>
    <scope>NUCLEOTIDE SEQUENCE [LARGE SCALE GENOMIC DNA]</scope>
    <source>
        <strain evidence="2">NBRC 16408</strain>
    </source>
</reference>
<proteinExistence type="predicted"/>
<sequence>MASGAGGWFRRKVPRLSGTLHIRDVTGHELVVPLRGRASLLTAGGTGLRGHGEVWAVHTTAGSPTAETRLMIVYGRGDVEGERMSGLCAAGETIELDGVRFTWRAPSLPSASTRVPQPRPPAGNVPRHLERPARRAGVDR</sequence>
<feature type="region of interest" description="Disordered" evidence="1">
    <location>
        <begin position="108"/>
        <end position="140"/>
    </location>
</feature>
<comment type="caution">
    <text evidence="2">The sequence shown here is derived from an EMBL/GenBank/DDBJ whole genome shotgun (WGS) entry which is preliminary data.</text>
</comment>
<dbReference type="EMBL" id="BOMF01000142">
    <property type="protein sequence ID" value="GID50221.1"/>
    <property type="molecule type" value="Genomic_DNA"/>
</dbReference>
<dbReference type="RefSeq" id="WP_204300271.1">
    <property type="nucleotide sequence ID" value="NZ_BAAAGQ010000048.1"/>
</dbReference>
<protein>
    <recommendedName>
        <fullName evidence="3">Pirin C-terminal domain-containing protein</fullName>
    </recommendedName>
</protein>
<evidence type="ECO:0000313" key="2">
    <source>
        <dbReference type="EMBL" id="GID50221.1"/>
    </source>
</evidence>
<organism evidence="2">
    <name type="scientific">Actinoplanes campanulatus</name>
    <dbReference type="NCBI Taxonomy" id="113559"/>
    <lineage>
        <taxon>Bacteria</taxon>
        <taxon>Bacillati</taxon>
        <taxon>Actinomycetota</taxon>
        <taxon>Actinomycetes</taxon>
        <taxon>Micromonosporales</taxon>
        <taxon>Micromonosporaceae</taxon>
        <taxon>Actinoplanes</taxon>
    </lineage>
</organism>